<evidence type="ECO:0000313" key="4">
    <source>
        <dbReference type="EMBL" id="CAG9121548.1"/>
    </source>
</evidence>
<dbReference type="InterPro" id="IPR000477">
    <property type="entry name" value="RT_dom"/>
</dbReference>
<gene>
    <name evidence="4" type="ORF">PLXY2_LOCUS7351</name>
</gene>
<dbReference type="GO" id="GO:0071897">
    <property type="term" value="P:DNA biosynthetic process"/>
    <property type="evidence" value="ECO:0007669"/>
    <property type="project" value="UniProtKB-ARBA"/>
</dbReference>
<comment type="caution">
    <text evidence="4">The sequence shown here is derived from an EMBL/GenBank/DDBJ whole genome shotgun (WGS) entry which is preliminary data.</text>
</comment>
<feature type="compositionally biased region" description="Polar residues" evidence="1">
    <location>
        <begin position="441"/>
        <end position="453"/>
    </location>
</feature>
<dbReference type="PANTHER" id="PTHR47027">
    <property type="entry name" value="REVERSE TRANSCRIPTASE DOMAIN-CONTAINING PROTEIN"/>
    <property type="match status" value="1"/>
</dbReference>
<name>A0A8S4EZC8_PLUXY</name>
<reference evidence="4" key="1">
    <citation type="submission" date="2020-11" db="EMBL/GenBank/DDBJ databases">
        <authorList>
            <person name="Whiteford S."/>
        </authorList>
    </citation>
    <scope>NUCLEOTIDE SEQUENCE</scope>
</reference>
<organism evidence="4 5">
    <name type="scientific">Plutella xylostella</name>
    <name type="common">Diamondback moth</name>
    <name type="synonym">Plutella maculipennis</name>
    <dbReference type="NCBI Taxonomy" id="51655"/>
    <lineage>
        <taxon>Eukaryota</taxon>
        <taxon>Metazoa</taxon>
        <taxon>Ecdysozoa</taxon>
        <taxon>Arthropoda</taxon>
        <taxon>Hexapoda</taxon>
        <taxon>Insecta</taxon>
        <taxon>Pterygota</taxon>
        <taxon>Neoptera</taxon>
        <taxon>Endopterygota</taxon>
        <taxon>Lepidoptera</taxon>
        <taxon>Glossata</taxon>
        <taxon>Ditrysia</taxon>
        <taxon>Yponomeutoidea</taxon>
        <taxon>Plutellidae</taxon>
        <taxon>Plutella</taxon>
    </lineage>
</organism>
<keyword evidence="2" id="KW-0812">Transmembrane</keyword>
<evidence type="ECO:0000256" key="2">
    <source>
        <dbReference type="SAM" id="Phobius"/>
    </source>
</evidence>
<dbReference type="Pfam" id="PF00078">
    <property type="entry name" value="RVT_1"/>
    <property type="match status" value="1"/>
</dbReference>
<proteinExistence type="predicted"/>
<sequence>MMLGAEAPRPDSYVDLGYQYPRPKHKSGALSPHGTPTTLCALVFLPLVCAMLLSCQISNSLMSEMVLKICDVSECYWIFVASVVTYILVAAVSICYFVAKEEVKQMPMIKPIEWNLNYKINTFPISSWTNTGIYVGICELHKNTMDIIASSVKKAVNLIHSDSLSDHRRDQNNSSEKKSSRPPSIVLSSSSKRRTRKSETYTHKNILKTDDFYVYSMMVNTMHRKHTRKKKKCNKQIKLTKCISDSSSESSPRKETSSYDVDNSQRSNSSTIDSSETKSLSDGTSNVTGKISKELSNSTLLWGSICRRPGIFESSSESKLDTLNSSSSIISLGNRKTKKKKKHKRFSSSESFDTVSFEEEMSYESIFSSGSYASTDPGTMQEESEPDTSSEYDTANETNTLEIYTSQTSVNEKNDSDDTPEESSTPNTEVESSEIRSSSSFDLTNTCSSTVSSTDSQKRSFFRFDKRFSFPWQRNKKEDAIYSTHIKKSKFKYGTGKSKRNKQVESSTVEEETEETVSIESKSSVDTLIQSTSSNDTITEECNWTKTKGLKYDKRITTLWHRRYKSGERVAKSLVDNYMPLKPRLKGRNELFDKKEKRDPVPLGESQEIVSICKWSSNSKDYSDRRDNKVKKLCRKRPKKRETIYAAYVNTKHCAYNPKKIRKGKVVVKSKRKVPTTATSNEPSVQIAKNQQIPNAVSKLSINTMRNQKLADFMKLDCLSTMPWRRKKEETVQILRIIKDGNAERSKALEKLRAEREAALKRTIMDARKEAKSLLHGNTSAAQYRDMERKVKRGVRRDKRKWGDDLARKAEDAAYKGDTRTLYQVIKEITRKPRKPSRPVKDKTGKLLCEPGEVLRRWKEYFQELLRVDQHDGVEAELNCARHTQNIEFDASPPSIAEILAAVKKLKSHKAPGLDNISAEMLKADPLATVGILKPVLEKIWETEKIPEEWKKGAIVKLPKKGDLSDCKNWRGITLLPIVSKILNAIILYRIQNRVDAHLRSEQAGFRRGRNCTDQINTLRIILEASTEWQKALFLTFVDFEKAFDRVHQSAIWDTLKYFHVPNKMRNLIKEAYNGYTCQVIHEGKLSEPISPNIGVKQGCMLSPLLFIMITEVILDMMEQNGIGGLDWSDGTSLEYLAFADDLCLFSENSADMQRKLNDLVHLGNRVGMHVNREKTKSMRVMTADRTPFKINGQPIEDVDTFTYLGSKITPNGGTDEDIGNRINKARGAFAMLSPVWRSSAFRLQTKIRLFNACVKTVLLYGCETWKKTVQTTNKLQVFVNRCLRSILGIRWFDFVSNEELWRRTHQKPVAETVKERKWRWIGHVLRRTEDVPKEALTWHPEGGKRRLGRPRETWQRSVKKEMGQAGMSWADVSELAQDRKEWRRFTSALCSPAEIGNNNKPIIAEFATVLKKEEVLSAVKIFNKNHKDDKLNTMHLHIEGPKKAIYVSESLTFKNKKIYAMARETSKALNYKYCWISHGTVYLRKQDGAGGGDY</sequence>
<feature type="compositionally biased region" description="Polar residues" evidence="1">
    <location>
        <begin position="259"/>
        <end position="289"/>
    </location>
</feature>
<accession>A0A8S4EZC8</accession>
<dbReference type="CDD" id="cd01650">
    <property type="entry name" value="RT_nLTR_like"/>
    <property type="match status" value="1"/>
</dbReference>
<feature type="transmembrane region" description="Helical" evidence="2">
    <location>
        <begin position="76"/>
        <end position="99"/>
    </location>
</feature>
<keyword evidence="2" id="KW-1133">Transmembrane helix</keyword>
<dbReference type="PANTHER" id="PTHR47027:SF25">
    <property type="entry name" value="REVERSE TRANSCRIPTASE DOMAIN-CONTAINING PROTEIN"/>
    <property type="match status" value="1"/>
</dbReference>
<feature type="transmembrane region" description="Helical" evidence="2">
    <location>
        <begin position="36"/>
        <end position="55"/>
    </location>
</feature>
<dbReference type="InterPro" id="IPR057251">
    <property type="entry name" value="FP_C"/>
</dbReference>
<dbReference type="Proteomes" id="UP000653454">
    <property type="component" value="Unassembled WGS sequence"/>
</dbReference>
<keyword evidence="2" id="KW-0472">Membrane</keyword>
<feature type="domain" description="Reverse transcriptase" evidence="3">
    <location>
        <begin position="939"/>
        <end position="1209"/>
    </location>
</feature>
<dbReference type="EMBL" id="CAJHNJ030000025">
    <property type="protein sequence ID" value="CAG9121548.1"/>
    <property type="molecule type" value="Genomic_DNA"/>
</dbReference>
<feature type="region of interest" description="Disordered" evidence="1">
    <location>
        <begin position="369"/>
        <end position="453"/>
    </location>
</feature>
<feature type="compositionally biased region" description="Basic and acidic residues" evidence="1">
    <location>
        <begin position="163"/>
        <end position="179"/>
    </location>
</feature>
<feature type="compositionally biased region" description="Polar residues" evidence="1">
    <location>
        <begin position="369"/>
        <end position="378"/>
    </location>
</feature>
<feature type="region of interest" description="Disordered" evidence="1">
    <location>
        <begin position="244"/>
        <end position="289"/>
    </location>
</feature>
<dbReference type="InterPro" id="IPR045609">
    <property type="entry name" value="DUF6451"/>
</dbReference>
<dbReference type="SUPFAM" id="SSF56672">
    <property type="entry name" value="DNA/RNA polymerases"/>
    <property type="match status" value="1"/>
</dbReference>
<feature type="region of interest" description="Disordered" evidence="1">
    <location>
        <begin position="493"/>
        <end position="521"/>
    </location>
</feature>
<feature type="region of interest" description="Disordered" evidence="1">
    <location>
        <begin position="163"/>
        <end position="201"/>
    </location>
</feature>
<dbReference type="InterPro" id="IPR043502">
    <property type="entry name" value="DNA/RNA_pol_sf"/>
</dbReference>
<feature type="compositionally biased region" description="Low complexity" evidence="1">
    <location>
        <begin position="181"/>
        <end position="190"/>
    </location>
</feature>
<feature type="compositionally biased region" description="Acidic residues" evidence="1">
    <location>
        <begin position="508"/>
        <end position="517"/>
    </location>
</feature>
<dbReference type="Pfam" id="PF25298">
    <property type="entry name" value="Baculo_FP_2nd"/>
    <property type="match status" value="1"/>
</dbReference>
<protein>
    <submittedName>
        <fullName evidence="4">(diamondback moth) hypothetical protein</fullName>
    </submittedName>
</protein>
<keyword evidence="5" id="KW-1185">Reference proteome</keyword>
<dbReference type="Pfam" id="PF20049">
    <property type="entry name" value="DUF6451"/>
    <property type="match status" value="1"/>
</dbReference>
<evidence type="ECO:0000256" key="1">
    <source>
        <dbReference type="SAM" id="MobiDB-lite"/>
    </source>
</evidence>
<feature type="compositionally biased region" description="Polar residues" evidence="1">
    <location>
        <begin position="391"/>
        <end position="411"/>
    </location>
</feature>
<dbReference type="PROSITE" id="PS50878">
    <property type="entry name" value="RT_POL"/>
    <property type="match status" value="1"/>
</dbReference>
<evidence type="ECO:0000259" key="3">
    <source>
        <dbReference type="PROSITE" id="PS50878"/>
    </source>
</evidence>
<evidence type="ECO:0000313" key="5">
    <source>
        <dbReference type="Proteomes" id="UP000653454"/>
    </source>
</evidence>